<evidence type="ECO:0000256" key="2">
    <source>
        <dbReference type="ARBA" id="ARBA00023015"/>
    </source>
</evidence>
<keyword evidence="3" id="KW-0238">DNA-binding</keyword>
<proteinExistence type="predicted"/>
<keyword evidence="2" id="KW-0805">Transcription regulation</keyword>
<keyword evidence="1 5" id="KW-0597">Phosphoprotein</keyword>
<dbReference type="InterPro" id="IPR001789">
    <property type="entry name" value="Sig_transdc_resp-reg_receiver"/>
</dbReference>
<evidence type="ECO:0000256" key="1">
    <source>
        <dbReference type="ARBA" id="ARBA00022553"/>
    </source>
</evidence>
<dbReference type="PROSITE" id="PS50110">
    <property type="entry name" value="RESPONSE_REGULATORY"/>
    <property type="match status" value="1"/>
</dbReference>
<dbReference type="CDD" id="cd06170">
    <property type="entry name" value="LuxR_C_like"/>
    <property type="match status" value="1"/>
</dbReference>
<accession>A0A858RIL3</accession>
<dbReference type="Gene3D" id="3.40.50.2300">
    <property type="match status" value="1"/>
</dbReference>
<evidence type="ECO:0000313" key="9">
    <source>
        <dbReference type="Proteomes" id="UP000501812"/>
    </source>
</evidence>
<dbReference type="InterPro" id="IPR039420">
    <property type="entry name" value="WalR-like"/>
</dbReference>
<protein>
    <submittedName>
        <fullName evidence="8">Response regulator transcription factor</fullName>
    </submittedName>
</protein>
<dbReference type="SMART" id="SM00421">
    <property type="entry name" value="HTH_LUXR"/>
    <property type="match status" value="1"/>
</dbReference>
<dbReference type="RefSeq" id="WP_169454739.1">
    <property type="nucleotide sequence ID" value="NZ_CP051774.1"/>
</dbReference>
<gene>
    <name evidence="8" type="ORF">HHL09_11255</name>
</gene>
<evidence type="ECO:0000259" key="7">
    <source>
        <dbReference type="PROSITE" id="PS50110"/>
    </source>
</evidence>
<keyword evidence="4" id="KW-0804">Transcription</keyword>
<dbReference type="PROSITE" id="PS00622">
    <property type="entry name" value="HTH_LUXR_1"/>
    <property type="match status" value="1"/>
</dbReference>
<evidence type="ECO:0000256" key="5">
    <source>
        <dbReference type="PROSITE-ProRule" id="PRU00169"/>
    </source>
</evidence>
<dbReference type="InterPro" id="IPR058245">
    <property type="entry name" value="NreC/VraR/RcsB-like_REC"/>
</dbReference>
<dbReference type="GO" id="GO:0000160">
    <property type="term" value="P:phosphorelay signal transduction system"/>
    <property type="evidence" value="ECO:0007669"/>
    <property type="project" value="InterPro"/>
</dbReference>
<evidence type="ECO:0000256" key="3">
    <source>
        <dbReference type="ARBA" id="ARBA00023125"/>
    </source>
</evidence>
<dbReference type="Pfam" id="PF00196">
    <property type="entry name" value="GerE"/>
    <property type="match status" value="1"/>
</dbReference>
<feature type="domain" description="Response regulatory" evidence="7">
    <location>
        <begin position="9"/>
        <end position="125"/>
    </location>
</feature>
<dbReference type="PRINTS" id="PR00038">
    <property type="entry name" value="HTHLUXR"/>
</dbReference>
<dbReference type="GO" id="GO:0003677">
    <property type="term" value="F:DNA binding"/>
    <property type="evidence" value="ECO:0007669"/>
    <property type="project" value="UniProtKB-KW"/>
</dbReference>
<keyword evidence="9" id="KW-1185">Reference proteome</keyword>
<dbReference type="PANTHER" id="PTHR43214:SF41">
    <property type="entry name" value="NITRATE_NITRITE RESPONSE REGULATOR PROTEIN NARP"/>
    <property type="match status" value="1"/>
</dbReference>
<evidence type="ECO:0000313" key="8">
    <source>
        <dbReference type="EMBL" id="QJE96338.1"/>
    </source>
</evidence>
<dbReference type="SUPFAM" id="SSF52172">
    <property type="entry name" value="CheY-like"/>
    <property type="match status" value="1"/>
</dbReference>
<dbReference type="SUPFAM" id="SSF46894">
    <property type="entry name" value="C-terminal effector domain of the bipartite response regulators"/>
    <property type="match status" value="1"/>
</dbReference>
<dbReference type="InterPro" id="IPR011006">
    <property type="entry name" value="CheY-like_superfamily"/>
</dbReference>
<dbReference type="KEGG" id="luo:HHL09_11255"/>
<dbReference type="InterPro" id="IPR000792">
    <property type="entry name" value="Tscrpt_reg_LuxR_C"/>
</dbReference>
<dbReference type="GO" id="GO:0006355">
    <property type="term" value="P:regulation of DNA-templated transcription"/>
    <property type="evidence" value="ECO:0007669"/>
    <property type="project" value="InterPro"/>
</dbReference>
<name>A0A858RIL3_9BACT</name>
<dbReference type="PANTHER" id="PTHR43214">
    <property type="entry name" value="TWO-COMPONENT RESPONSE REGULATOR"/>
    <property type="match status" value="1"/>
</dbReference>
<dbReference type="EMBL" id="CP051774">
    <property type="protein sequence ID" value="QJE96338.1"/>
    <property type="molecule type" value="Genomic_DNA"/>
</dbReference>
<dbReference type="Pfam" id="PF00072">
    <property type="entry name" value="Response_reg"/>
    <property type="match status" value="1"/>
</dbReference>
<dbReference type="SMART" id="SM00448">
    <property type="entry name" value="REC"/>
    <property type="match status" value="1"/>
</dbReference>
<dbReference type="AlphaFoldDB" id="A0A858RIL3"/>
<dbReference type="PROSITE" id="PS50043">
    <property type="entry name" value="HTH_LUXR_2"/>
    <property type="match status" value="1"/>
</dbReference>
<sequence length="222" mass="24398">MSANPQTRDLLLVDDHPIILVAVKALVESKMPGYRLHCAQCQADAVEIAATVKPALAVVDMVLPDGDGLELIRKLKDINSTCKVLVFSMQSELRYGPRALKAGASGYLMKGDRVSALFEALQMVEAGRIYCSPALTEEMMRSWSKNPAAGIETLSDREFQVFRLMGEGRSTKEISKLLEISTKTVDSHRENMKAKLGCSNSTELLLQARDWLGIANGNIRDT</sequence>
<feature type="domain" description="HTH luxR-type" evidence="6">
    <location>
        <begin position="147"/>
        <end position="212"/>
    </location>
</feature>
<evidence type="ECO:0000259" key="6">
    <source>
        <dbReference type="PROSITE" id="PS50043"/>
    </source>
</evidence>
<organism evidence="8 9">
    <name type="scientific">Luteolibacter luteus</name>
    <dbReference type="NCBI Taxonomy" id="2728835"/>
    <lineage>
        <taxon>Bacteria</taxon>
        <taxon>Pseudomonadati</taxon>
        <taxon>Verrucomicrobiota</taxon>
        <taxon>Verrucomicrobiia</taxon>
        <taxon>Verrucomicrobiales</taxon>
        <taxon>Verrucomicrobiaceae</taxon>
        <taxon>Luteolibacter</taxon>
    </lineage>
</organism>
<evidence type="ECO:0000256" key="4">
    <source>
        <dbReference type="ARBA" id="ARBA00023163"/>
    </source>
</evidence>
<reference evidence="8 9" key="1">
    <citation type="submission" date="2020-04" db="EMBL/GenBank/DDBJ databases">
        <title>Luteolibacter sp. G-1-1-1 isolated from soil.</title>
        <authorList>
            <person name="Dahal R.H."/>
        </authorList>
    </citation>
    <scope>NUCLEOTIDE SEQUENCE [LARGE SCALE GENOMIC DNA]</scope>
    <source>
        <strain evidence="8 9">G-1-1-1</strain>
    </source>
</reference>
<dbReference type="InterPro" id="IPR016032">
    <property type="entry name" value="Sig_transdc_resp-reg_C-effctor"/>
</dbReference>
<dbReference type="CDD" id="cd17535">
    <property type="entry name" value="REC_NarL-like"/>
    <property type="match status" value="1"/>
</dbReference>
<dbReference type="Proteomes" id="UP000501812">
    <property type="component" value="Chromosome"/>
</dbReference>
<feature type="modified residue" description="4-aspartylphosphate" evidence="5">
    <location>
        <position position="60"/>
    </location>
</feature>